<dbReference type="AlphaFoldDB" id="A0A8X6KBM7"/>
<reference evidence="2" key="1">
    <citation type="submission" date="2020-07" db="EMBL/GenBank/DDBJ databases">
        <title>Multicomponent nature underlies the extraordinary mechanical properties of spider dragline silk.</title>
        <authorList>
            <person name="Kono N."/>
            <person name="Nakamura H."/>
            <person name="Mori M."/>
            <person name="Yoshida Y."/>
            <person name="Ohtoshi R."/>
            <person name="Malay A.D."/>
            <person name="Moran D.A.P."/>
            <person name="Tomita M."/>
            <person name="Numata K."/>
            <person name="Arakawa K."/>
        </authorList>
    </citation>
    <scope>NUCLEOTIDE SEQUENCE</scope>
</reference>
<evidence type="ECO:0000313" key="3">
    <source>
        <dbReference type="Proteomes" id="UP000887116"/>
    </source>
</evidence>
<comment type="caution">
    <text evidence="2">The sequence shown here is derived from an EMBL/GenBank/DDBJ whole genome shotgun (WGS) entry which is preliminary data.</text>
</comment>
<proteinExistence type="predicted"/>
<keyword evidence="3" id="KW-1185">Reference proteome</keyword>
<name>A0A8X6KBM7_TRICU</name>
<sequence length="287" mass="31945">MLPSSSVSPSVHPTENRSNIPTHDAQDNACQHIRDLEKQVALSEGKLQESQRCFDSFISSRASHIESTVSCENDLKSSMQHNSDTLASLSAVIAKPSYAQVASLPVVVSSLTIPPPPSEKVLLVRPLEPNADSSPTRLLSKNLLFRITRIKNINNGGIAIYLITDEDESKLTQELANNADLAGFSITKPTRRKPQFILFGVNSSYYKDSITKALVFKKSIFKDGGFKVNFCIKLKSSNNWVISVIPDLFLIIKTHGYLHLNFKKVRIETFVSVMQWHLGSHKEPLLQ</sequence>
<feature type="region of interest" description="Disordered" evidence="1">
    <location>
        <begin position="1"/>
        <end position="24"/>
    </location>
</feature>
<protein>
    <submittedName>
        <fullName evidence="2">CCHC-type domain-containing protein</fullName>
    </submittedName>
</protein>
<dbReference type="Proteomes" id="UP000887116">
    <property type="component" value="Unassembled WGS sequence"/>
</dbReference>
<dbReference type="OrthoDB" id="10026072at2759"/>
<feature type="compositionally biased region" description="Low complexity" evidence="1">
    <location>
        <begin position="1"/>
        <end position="11"/>
    </location>
</feature>
<accession>A0A8X6KBM7</accession>
<gene>
    <name evidence="2" type="primary">AVEN_111789_1</name>
    <name evidence="2" type="ORF">TNCT_305781</name>
</gene>
<dbReference type="EMBL" id="BMAO01030557">
    <property type="protein sequence ID" value="GFQ68841.1"/>
    <property type="molecule type" value="Genomic_DNA"/>
</dbReference>
<evidence type="ECO:0000256" key="1">
    <source>
        <dbReference type="SAM" id="MobiDB-lite"/>
    </source>
</evidence>
<evidence type="ECO:0000313" key="2">
    <source>
        <dbReference type="EMBL" id="GFQ68841.1"/>
    </source>
</evidence>
<organism evidence="2 3">
    <name type="scientific">Trichonephila clavata</name>
    <name type="common">Joro spider</name>
    <name type="synonym">Nephila clavata</name>
    <dbReference type="NCBI Taxonomy" id="2740835"/>
    <lineage>
        <taxon>Eukaryota</taxon>
        <taxon>Metazoa</taxon>
        <taxon>Ecdysozoa</taxon>
        <taxon>Arthropoda</taxon>
        <taxon>Chelicerata</taxon>
        <taxon>Arachnida</taxon>
        <taxon>Araneae</taxon>
        <taxon>Araneomorphae</taxon>
        <taxon>Entelegynae</taxon>
        <taxon>Araneoidea</taxon>
        <taxon>Nephilidae</taxon>
        <taxon>Trichonephila</taxon>
    </lineage>
</organism>